<dbReference type="CDD" id="cd12914">
    <property type="entry name" value="PDC1_DGC_like"/>
    <property type="match status" value="1"/>
</dbReference>
<organism evidence="1 2">
    <name type="scientific">Duganella sacchari</name>
    <dbReference type="NCBI Taxonomy" id="551987"/>
    <lineage>
        <taxon>Bacteria</taxon>
        <taxon>Pseudomonadati</taxon>
        <taxon>Pseudomonadota</taxon>
        <taxon>Betaproteobacteria</taxon>
        <taxon>Burkholderiales</taxon>
        <taxon>Oxalobacteraceae</taxon>
        <taxon>Telluria group</taxon>
        <taxon>Duganella</taxon>
    </lineage>
</organism>
<keyword evidence="2" id="KW-1185">Reference proteome</keyword>
<dbReference type="RefSeq" id="WP_072781900.1">
    <property type="nucleotide sequence ID" value="NZ_FRCX01000002.1"/>
</dbReference>
<protein>
    <submittedName>
        <fullName evidence="1">Uncharacterized protein</fullName>
    </submittedName>
</protein>
<dbReference type="OrthoDB" id="567977at2"/>
<dbReference type="EMBL" id="FRCX01000002">
    <property type="protein sequence ID" value="SHM67334.1"/>
    <property type="molecule type" value="Genomic_DNA"/>
</dbReference>
<gene>
    <name evidence="1" type="ORF">SAMN05192549_102193</name>
</gene>
<name>A0A1M7KPH1_9BURK</name>
<proteinExistence type="predicted"/>
<dbReference type="AlphaFoldDB" id="A0A1M7KPH1"/>
<sequence>MPDSNRSRTLIAATGAALLLTIASALGIALYQARDSEIAEWRDQLDGTALLLAEQTAHEMSAADLMLDGMLERIRLLGVEDGATLRARLGDEAEFQRLLDRKRVLPQIDVATIVAADGQVVNFTRSHPAPAISLADRDYFQAHRASPELGLYVSKPVRNKGNGA</sequence>
<dbReference type="Gene3D" id="3.30.450.20">
    <property type="entry name" value="PAS domain"/>
    <property type="match status" value="1"/>
</dbReference>
<evidence type="ECO:0000313" key="2">
    <source>
        <dbReference type="Proteomes" id="UP000184339"/>
    </source>
</evidence>
<dbReference type="STRING" id="551987.SAMN05192549_102193"/>
<dbReference type="Proteomes" id="UP000184339">
    <property type="component" value="Unassembled WGS sequence"/>
</dbReference>
<reference evidence="2" key="1">
    <citation type="submission" date="2016-11" db="EMBL/GenBank/DDBJ databases">
        <authorList>
            <person name="Varghese N."/>
            <person name="Submissions S."/>
        </authorList>
    </citation>
    <scope>NUCLEOTIDE SEQUENCE [LARGE SCALE GENOMIC DNA]</scope>
    <source>
        <strain evidence="2">Sac-22</strain>
    </source>
</reference>
<evidence type="ECO:0000313" key="1">
    <source>
        <dbReference type="EMBL" id="SHM67334.1"/>
    </source>
</evidence>
<accession>A0A1M7KPH1</accession>